<protein>
    <submittedName>
        <fullName evidence="2">Uncharacterized protein</fullName>
    </submittedName>
</protein>
<feature type="signal peptide" evidence="1">
    <location>
        <begin position="1"/>
        <end position="20"/>
    </location>
</feature>
<keyword evidence="1" id="KW-0732">Signal</keyword>
<keyword evidence="3" id="KW-1185">Reference proteome</keyword>
<comment type="caution">
    <text evidence="2">The sequence shown here is derived from an EMBL/GenBank/DDBJ whole genome shotgun (WGS) entry which is preliminary data.</text>
</comment>
<sequence length="184" mass="19422">MRPSAFVTGLCLSLIHACYATPLSERSDLATTTEAVAVTLPFNTTYVFSVAIGLGQPPSTLTQKPITIPGGVVVPEPILNGTVSGPAFNGTIISGLATPAQYENQTLQVATIDLYGVSSDGYPFRIHETGVGSISAQITRIEIDIGDGDKYKKLRDGFIMATVNAAADRKSASVMGYLVQNQRI</sequence>
<dbReference type="AlphaFoldDB" id="A0AAV9QAF9"/>
<evidence type="ECO:0000313" key="2">
    <source>
        <dbReference type="EMBL" id="KAK5537545.1"/>
    </source>
</evidence>
<dbReference type="EMBL" id="JAXLQG010000007">
    <property type="protein sequence ID" value="KAK5537545.1"/>
    <property type="molecule type" value="Genomic_DNA"/>
</dbReference>
<gene>
    <name evidence="2" type="ORF">LTR25_004797</name>
</gene>
<organism evidence="2 3">
    <name type="scientific">Vermiconidia calcicola</name>
    <dbReference type="NCBI Taxonomy" id="1690605"/>
    <lineage>
        <taxon>Eukaryota</taxon>
        <taxon>Fungi</taxon>
        <taxon>Dikarya</taxon>
        <taxon>Ascomycota</taxon>
        <taxon>Pezizomycotina</taxon>
        <taxon>Dothideomycetes</taxon>
        <taxon>Dothideomycetidae</taxon>
        <taxon>Mycosphaerellales</taxon>
        <taxon>Extremaceae</taxon>
        <taxon>Vermiconidia</taxon>
    </lineage>
</organism>
<dbReference type="Proteomes" id="UP001345827">
    <property type="component" value="Unassembled WGS sequence"/>
</dbReference>
<evidence type="ECO:0000313" key="3">
    <source>
        <dbReference type="Proteomes" id="UP001345827"/>
    </source>
</evidence>
<evidence type="ECO:0000256" key="1">
    <source>
        <dbReference type="SAM" id="SignalP"/>
    </source>
</evidence>
<accession>A0AAV9QAF9</accession>
<reference evidence="2 3" key="1">
    <citation type="submission" date="2023-06" db="EMBL/GenBank/DDBJ databases">
        <title>Black Yeasts Isolated from many extreme environments.</title>
        <authorList>
            <person name="Coleine C."/>
            <person name="Stajich J.E."/>
            <person name="Selbmann L."/>
        </authorList>
    </citation>
    <scope>NUCLEOTIDE SEQUENCE [LARGE SCALE GENOMIC DNA]</scope>
    <source>
        <strain evidence="2 3">CCFEE 5887</strain>
    </source>
</reference>
<name>A0AAV9QAF9_9PEZI</name>
<feature type="chain" id="PRO_5044024171" evidence="1">
    <location>
        <begin position="21"/>
        <end position="184"/>
    </location>
</feature>
<proteinExistence type="predicted"/>